<evidence type="ECO:0000313" key="3">
    <source>
        <dbReference type="Proteomes" id="UP000434036"/>
    </source>
</evidence>
<keyword evidence="1" id="KW-0812">Transmembrane</keyword>
<proteinExistence type="predicted"/>
<keyword evidence="3" id="KW-1185">Reference proteome</keyword>
<keyword evidence="1" id="KW-0472">Membrane</keyword>
<reference evidence="2 3" key="1">
    <citation type="submission" date="2019-12" db="EMBL/GenBank/DDBJ databases">
        <authorList>
            <person name="Yang R."/>
        </authorList>
    </citation>
    <scope>NUCLEOTIDE SEQUENCE [LARGE SCALE GENOMIC DNA]</scope>
    <source>
        <strain evidence="2 3">DONG20-135</strain>
    </source>
</reference>
<protein>
    <submittedName>
        <fullName evidence="2">Uncharacterized protein</fullName>
    </submittedName>
</protein>
<keyword evidence="1" id="KW-1133">Transmembrane helix</keyword>
<evidence type="ECO:0000256" key="1">
    <source>
        <dbReference type="SAM" id="Phobius"/>
    </source>
</evidence>
<dbReference type="RefSeq" id="WP_160625218.1">
    <property type="nucleotide sequence ID" value="NZ_WUUQ01000002.1"/>
</dbReference>
<gene>
    <name evidence="2" type="ORF">GSF08_07640</name>
</gene>
<feature type="transmembrane region" description="Helical" evidence="1">
    <location>
        <begin position="254"/>
        <end position="272"/>
    </location>
</feature>
<evidence type="ECO:0000313" key="2">
    <source>
        <dbReference type="EMBL" id="MXQ73810.1"/>
    </source>
</evidence>
<dbReference type="AlphaFoldDB" id="A0A6N8U7J7"/>
<feature type="transmembrane region" description="Helical" evidence="1">
    <location>
        <begin position="177"/>
        <end position="196"/>
    </location>
</feature>
<name>A0A6N8U7J7_9FIRM</name>
<feature type="transmembrane region" description="Helical" evidence="1">
    <location>
        <begin position="208"/>
        <end position="228"/>
    </location>
</feature>
<sequence>MKAMKKSISIIAVVFMISGVCLVSGYMVCQSMLTKGLMKIAFQDVTLTSIFDRQFTFDAKTEEQFQKIKNKITEDEQLQQIVHDYSVNILSALADGQGTVPDLDHDIKKILEKHETEVKELLPADIPLADQESFVDFLLKDIDLQPLYDQAIQTGREQLSPSVLKLMELVSWFASDTVQSLGLVMVGVGIILLVIFSWERMKWMRSSAIALSISGIGIYCVSLLIKLFKAPSDAMIGRITNVYFEVAAPQLNQYTLWMLSGAVLLFAGYFLLQKLIFDK</sequence>
<dbReference type="EMBL" id="WUUQ01000002">
    <property type="protein sequence ID" value="MXQ73810.1"/>
    <property type="molecule type" value="Genomic_DNA"/>
</dbReference>
<feature type="transmembrane region" description="Helical" evidence="1">
    <location>
        <begin position="7"/>
        <end position="28"/>
    </location>
</feature>
<reference evidence="2 3" key="2">
    <citation type="submission" date="2020-01" db="EMBL/GenBank/DDBJ databases">
        <title>Clostridiaceae sp. nov. isolated from the gut of human by culturomics.</title>
        <authorList>
            <person name="Chang Y."/>
        </authorList>
    </citation>
    <scope>NUCLEOTIDE SEQUENCE [LARGE SCALE GENOMIC DNA]</scope>
    <source>
        <strain evidence="2 3">DONG20-135</strain>
    </source>
</reference>
<dbReference type="Proteomes" id="UP000434036">
    <property type="component" value="Unassembled WGS sequence"/>
</dbReference>
<comment type="caution">
    <text evidence="2">The sequence shown here is derived from an EMBL/GenBank/DDBJ whole genome shotgun (WGS) entry which is preliminary data.</text>
</comment>
<organism evidence="2 3">
    <name type="scientific">Copranaerobaculum intestinale</name>
    <dbReference type="NCBI Taxonomy" id="2692629"/>
    <lineage>
        <taxon>Bacteria</taxon>
        <taxon>Bacillati</taxon>
        <taxon>Bacillota</taxon>
        <taxon>Erysipelotrichia</taxon>
        <taxon>Erysipelotrichales</taxon>
        <taxon>Erysipelotrichaceae</taxon>
        <taxon>Copranaerobaculum</taxon>
    </lineage>
</organism>
<accession>A0A6N8U7J7</accession>